<evidence type="ECO:0000313" key="1">
    <source>
        <dbReference type="EMBL" id="SVE05067.1"/>
    </source>
</evidence>
<feature type="non-terminal residue" evidence="1">
    <location>
        <position position="1"/>
    </location>
</feature>
<accession>A0A383AB65</accession>
<reference evidence="1" key="1">
    <citation type="submission" date="2018-05" db="EMBL/GenBank/DDBJ databases">
        <authorList>
            <person name="Lanie J.A."/>
            <person name="Ng W.-L."/>
            <person name="Kazmierczak K.M."/>
            <person name="Andrzejewski T.M."/>
            <person name="Davidsen T.M."/>
            <person name="Wayne K.J."/>
            <person name="Tettelin H."/>
            <person name="Glass J.I."/>
            <person name="Rusch D."/>
            <person name="Podicherti R."/>
            <person name="Tsui H.-C.T."/>
            <person name="Winkler M.E."/>
        </authorList>
    </citation>
    <scope>NUCLEOTIDE SEQUENCE</scope>
</reference>
<sequence>VHDIIVQLADLRARGTACALASLVESSGSIPMSDRA</sequence>
<proteinExistence type="predicted"/>
<name>A0A383AB65_9ZZZZ</name>
<feature type="non-terminal residue" evidence="1">
    <location>
        <position position="36"/>
    </location>
</feature>
<gene>
    <name evidence="1" type="ORF">METZ01_LOCUS457921</name>
</gene>
<protein>
    <submittedName>
        <fullName evidence="1">Uncharacterized protein</fullName>
    </submittedName>
</protein>
<organism evidence="1">
    <name type="scientific">marine metagenome</name>
    <dbReference type="NCBI Taxonomy" id="408172"/>
    <lineage>
        <taxon>unclassified sequences</taxon>
        <taxon>metagenomes</taxon>
        <taxon>ecological metagenomes</taxon>
    </lineage>
</organism>
<dbReference type="AlphaFoldDB" id="A0A383AB65"/>
<dbReference type="EMBL" id="UINC01190760">
    <property type="protein sequence ID" value="SVE05067.1"/>
    <property type="molecule type" value="Genomic_DNA"/>
</dbReference>